<keyword evidence="8 12" id="KW-0862">Zinc</keyword>
<evidence type="ECO:0000256" key="4">
    <source>
        <dbReference type="ARBA" id="ARBA00022695"/>
    </source>
</evidence>
<proteinExistence type="inferred from homology"/>
<dbReference type="PANTHER" id="PTHR30313:SF2">
    <property type="entry name" value="DNA PRIMASE"/>
    <property type="match status" value="1"/>
</dbReference>
<keyword evidence="16" id="KW-1185">Reference proteome</keyword>
<evidence type="ECO:0000256" key="2">
    <source>
        <dbReference type="ARBA" id="ARBA00022515"/>
    </source>
</evidence>
<dbReference type="SMART" id="SM00400">
    <property type="entry name" value="ZnF_CHCC"/>
    <property type="match status" value="1"/>
</dbReference>
<evidence type="ECO:0000256" key="8">
    <source>
        <dbReference type="ARBA" id="ARBA00022833"/>
    </source>
</evidence>
<dbReference type="InterPro" id="IPR006171">
    <property type="entry name" value="TOPRIM_dom"/>
</dbReference>
<feature type="compositionally biased region" description="Basic and acidic residues" evidence="13">
    <location>
        <begin position="552"/>
        <end position="562"/>
    </location>
</feature>
<keyword evidence="1 12" id="KW-0240">DNA-directed RNA polymerase</keyword>
<dbReference type="SMART" id="SM00493">
    <property type="entry name" value="TOPRIM"/>
    <property type="match status" value="1"/>
</dbReference>
<gene>
    <name evidence="12" type="primary">dnaG</name>
    <name evidence="15" type="ORF">EDC61_101236</name>
</gene>
<dbReference type="GO" id="GO:1990077">
    <property type="term" value="C:primosome complex"/>
    <property type="evidence" value="ECO:0007669"/>
    <property type="project" value="UniProtKB-KW"/>
</dbReference>
<evidence type="ECO:0000259" key="14">
    <source>
        <dbReference type="PROSITE" id="PS50880"/>
    </source>
</evidence>
<comment type="catalytic activity">
    <reaction evidence="12">
        <text>ssDNA + n NTP = ssDNA/pppN(pN)n-1 hybrid + (n-1) diphosphate.</text>
        <dbReference type="EC" id="2.7.7.101"/>
    </reaction>
</comment>
<feature type="domain" description="Toprim" evidence="14">
    <location>
        <begin position="250"/>
        <end position="331"/>
    </location>
</feature>
<dbReference type="PANTHER" id="PTHR30313">
    <property type="entry name" value="DNA PRIMASE"/>
    <property type="match status" value="1"/>
</dbReference>
<dbReference type="GO" id="GO:0006269">
    <property type="term" value="P:DNA replication, synthesis of primer"/>
    <property type="evidence" value="ECO:0007669"/>
    <property type="project" value="UniProtKB-UniRule"/>
</dbReference>
<comment type="function">
    <text evidence="12">RNA polymerase that catalyzes the synthesis of short RNA molecules used as primers for DNA polymerase during DNA replication.</text>
</comment>
<dbReference type="GO" id="GO:0000428">
    <property type="term" value="C:DNA-directed RNA polymerase complex"/>
    <property type="evidence" value="ECO:0007669"/>
    <property type="project" value="UniProtKB-KW"/>
</dbReference>
<dbReference type="InterPro" id="IPR002694">
    <property type="entry name" value="Znf_CHC2"/>
</dbReference>
<dbReference type="GO" id="GO:0005737">
    <property type="term" value="C:cytoplasm"/>
    <property type="evidence" value="ECO:0007669"/>
    <property type="project" value="TreeGrafter"/>
</dbReference>
<dbReference type="SUPFAM" id="SSF117023">
    <property type="entry name" value="DNA primase DnaG, C-terminal domain"/>
    <property type="match status" value="1"/>
</dbReference>
<dbReference type="InterPro" id="IPR019475">
    <property type="entry name" value="DNA_primase_DnaB-bd"/>
</dbReference>
<dbReference type="InterPro" id="IPR050219">
    <property type="entry name" value="DnaG_primase"/>
</dbReference>
<keyword evidence="9" id="KW-0460">Magnesium</keyword>
<dbReference type="OrthoDB" id="9803773at2"/>
<dbReference type="EC" id="2.7.7.101" evidence="12"/>
<dbReference type="RefSeq" id="WP_126459321.1">
    <property type="nucleotide sequence ID" value="NZ_AP018721.1"/>
</dbReference>
<dbReference type="Pfam" id="PF08275">
    <property type="entry name" value="DNAG_N"/>
    <property type="match status" value="1"/>
</dbReference>
<evidence type="ECO:0000256" key="9">
    <source>
        <dbReference type="ARBA" id="ARBA00022842"/>
    </source>
</evidence>
<comment type="caution">
    <text evidence="15">The sequence shown here is derived from an EMBL/GenBank/DDBJ whole genome shotgun (WGS) entry which is preliminary data.</text>
</comment>
<dbReference type="InterPro" id="IPR030846">
    <property type="entry name" value="DnaG_bac"/>
</dbReference>
<dbReference type="InterPro" id="IPR013173">
    <property type="entry name" value="DNA_primase_DnaG_DnaB-bd_dom"/>
</dbReference>
<dbReference type="InterPro" id="IPR016136">
    <property type="entry name" value="DNA_helicase_N/primase_C"/>
</dbReference>
<evidence type="ECO:0000256" key="13">
    <source>
        <dbReference type="SAM" id="MobiDB-lite"/>
    </source>
</evidence>
<dbReference type="PROSITE" id="PS50880">
    <property type="entry name" value="TOPRIM"/>
    <property type="match status" value="1"/>
</dbReference>
<dbReference type="FunFam" id="3.90.580.10:FF:000001">
    <property type="entry name" value="DNA primase"/>
    <property type="match status" value="1"/>
</dbReference>
<dbReference type="InterPro" id="IPR006295">
    <property type="entry name" value="DNA_primase_DnaG"/>
</dbReference>
<comment type="subunit">
    <text evidence="12">Monomer. Interacts with DnaB.</text>
</comment>
<keyword evidence="2 12" id="KW-0639">Primosome</keyword>
<dbReference type="InterPro" id="IPR037068">
    <property type="entry name" value="DNA_primase_core_N_sf"/>
</dbReference>
<dbReference type="Pfam" id="PF08278">
    <property type="entry name" value="DnaG_DnaB_bind"/>
    <property type="match status" value="1"/>
</dbReference>
<dbReference type="Gene3D" id="3.40.1360.10">
    <property type="match status" value="1"/>
</dbReference>
<evidence type="ECO:0000256" key="7">
    <source>
        <dbReference type="ARBA" id="ARBA00022771"/>
    </source>
</evidence>
<organism evidence="15 16">
    <name type="scientific">Sulfuritortus calidifontis</name>
    <dbReference type="NCBI Taxonomy" id="1914471"/>
    <lineage>
        <taxon>Bacteria</taxon>
        <taxon>Pseudomonadati</taxon>
        <taxon>Pseudomonadota</taxon>
        <taxon>Betaproteobacteria</taxon>
        <taxon>Nitrosomonadales</taxon>
        <taxon>Thiobacillaceae</taxon>
        <taxon>Sulfuritortus</taxon>
    </lineage>
</organism>
<dbReference type="Proteomes" id="UP000295135">
    <property type="component" value="Unassembled WGS sequence"/>
</dbReference>
<keyword evidence="6 12" id="KW-0479">Metal-binding</keyword>
<dbReference type="Pfam" id="PF10410">
    <property type="entry name" value="DnaB_bind"/>
    <property type="match status" value="1"/>
</dbReference>
<feature type="region of interest" description="Disordered" evidence="13">
    <location>
        <begin position="541"/>
        <end position="562"/>
    </location>
</feature>
<dbReference type="NCBIfam" id="TIGR01391">
    <property type="entry name" value="dnaG"/>
    <property type="match status" value="1"/>
</dbReference>
<accession>A0A4R3K0V4</accession>
<keyword evidence="11 12" id="KW-0804">Transcription</keyword>
<name>A0A4R3K0V4_9PROT</name>
<evidence type="ECO:0000313" key="15">
    <source>
        <dbReference type="EMBL" id="TCS74012.1"/>
    </source>
</evidence>
<keyword evidence="3 12" id="KW-0808">Transferase</keyword>
<dbReference type="SMART" id="SM00766">
    <property type="entry name" value="DnaG_DnaB_bind"/>
    <property type="match status" value="1"/>
</dbReference>
<dbReference type="SUPFAM" id="SSF56731">
    <property type="entry name" value="DNA primase core"/>
    <property type="match status" value="1"/>
</dbReference>
<dbReference type="Pfam" id="PF13662">
    <property type="entry name" value="Toprim_4"/>
    <property type="match status" value="1"/>
</dbReference>
<dbReference type="FunFam" id="3.40.1360.10:FF:000002">
    <property type="entry name" value="DNA primase"/>
    <property type="match status" value="1"/>
</dbReference>
<dbReference type="HAMAP" id="MF_00974">
    <property type="entry name" value="DNA_primase_DnaG"/>
    <property type="match status" value="1"/>
</dbReference>
<dbReference type="InterPro" id="IPR013264">
    <property type="entry name" value="DNAG_N"/>
</dbReference>
<keyword evidence="4 12" id="KW-0548">Nucleotidyltransferase</keyword>
<feature type="zinc finger region" description="CHC2-type" evidence="12">
    <location>
        <begin position="37"/>
        <end position="61"/>
    </location>
</feature>
<evidence type="ECO:0000313" key="16">
    <source>
        <dbReference type="Proteomes" id="UP000295135"/>
    </source>
</evidence>
<dbReference type="InterPro" id="IPR036977">
    <property type="entry name" value="DNA_primase_Znf_CHC2"/>
</dbReference>
<sequence>MIPQDFLDTLLDRVDIVDVVERYVPLKKAGANYQARCPFHNEKTPSFTVSPTKQFYHCFGCGAHGSAITFLMQHTGMGFVEAVKELAGRVGMTVPDDGSRSDPEDGRREQLYELMEMAAHFYKGELKSSEAAVAYLKNRGLTGETAARYGLGYAPDDWQGLARAVADYQDKALEETGLVIAGEAGKRYDRFRHRVMFPIRNERGKVIAFGGRVLDKGEPKYLNSPETPLFHKGRELYGLFEARRAIQAAGRVVVVEGYMDVVMLAQHGVENAVATLGTAVTSDQVERLLRLADAIVFAFDGDAAGRKAAWRALENSLPQVVDGKRLGFLFLPEGEDPDSFVRAQGRAAFEQLLDKAVPLSQFLLDEMGAKTDLNSPEGRVRLVKLTEPYLDQMRKAPLLARSLRRQLAAQSGMASREAGRDSARFTPGSRAASIPKRGGLLSPYRVVLQALIHKPERVAQLPAQLPADASPEAAALARAVALLRERPDSGNARQLVESFRDSPEQAVMEAAEAAVLIWEEVGHDVEADFLGALATLQEQAGRQQAKTLSHKRPSEMTPEEKARFLESLKAKKLSALAPTDAAPGQGDLTS</sequence>
<evidence type="ECO:0000256" key="11">
    <source>
        <dbReference type="ARBA" id="ARBA00023163"/>
    </source>
</evidence>
<keyword evidence="7 12" id="KW-0863">Zinc-finger</keyword>
<evidence type="ECO:0000256" key="10">
    <source>
        <dbReference type="ARBA" id="ARBA00023125"/>
    </source>
</evidence>
<dbReference type="Pfam" id="PF01807">
    <property type="entry name" value="Zn_ribbon_DnaG"/>
    <property type="match status" value="1"/>
</dbReference>
<dbReference type="GO" id="GO:0003899">
    <property type="term" value="F:DNA-directed RNA polymerase activity"/>
    <property type="evidence" value="ECO:0007669"/>
    <property type="project" value="UniProtKB-UniRule"/>
</dbReference>
<evidence type="ECO:0000256" key="6">
    <source>
        <dbReference type="ARBA" id="ARBA00022723"/>
    </source>
</evidence>
<comment type="similarity">
    <text evidence="12">Belongs to the DnaG primase family.</text>
</comment>
<dbReference type="Gene3D" id="1.10.860.10">
    <property type="entry name" value="DNAb Helicase, Chain A"/>
    <property type="match status" value="1"/>
</dbReference>
<dbReference type="Gene3D" id="3.90.980.10">
    <property type="entry name" value="DNA primase, catalytic core, N-terminal domain"/>
    <property type="match status" value="1"/>
</dbReference>
<evidence type="ECO:0000256" key="3">
    <source>
        <dbReference type="ARBA" id="ARBA00022679"/>
    </source>
</evidence>
<dbReference type="EMBL" id="SLZY01000001">
    <property type="protein sequence ID" value="TCS74012.1"/>
    <property type="molecule type" value="Genomic_DNA"/>
</dbReference>
<reference evidence="15 16" key="1">
    <citation type="submission" date="2019-03" db="EMBL/GenBank/DDBJ databases">
        <title>Genomic Encyclopedia of Type Strains, Phase IV (KMG-IV): sequencing the most valuable type-strain genomes for metagenomic binning, comparative biology and taxonomic classification.</title>
        <authorList>
            <person name="Goeker M."/>
        </authorList>
    </citation>
    <scope>NUCLEOTIDE SEQUENCE [LARGE SCALE GENOMIC DNA]</scope>
    <source>
        <strain evidence="15 16">DSM 103923</strain>
    </source>
</reference>
<feature type="region of interest" description="Disordered" evidence="13">
    <location>
        <begin position="410"/>
        <end position="436"/>
    </location>
</feature>
<dbReference type="Gene3D" id="3.90.580.10">
    <property type="entry name" value="Zinc finger, CHC2-type domain"/>
    <property type="match status" value="1"/>
</dbReference>
<dbReference type="InterPro" id="IPR034151">
    <property type="entry name" value="TOPRIM_DnaG_bac"/>
</dbReference>
<dbReference type="GO" id="GO:0008270">
    <property type="term" value="F:zinc ion binding"/>
    <property type="evidence" value="ECO:0007669"/>
    <property type="project" value="UniProtKB-UniRule"/>
</dbReference>
<dbReference type="CDD" id="cd03364">
    <property type="entry name" value="TOPRIM_DnaG_primases"/>
    <property type="match status" value="1"/>
</dbReference>
<keyword evidence="5 12" id="KW-0235">DNA replication</keyword>
<dbReference type="GO" id="GO:0003677">
    <property type="term" value="F:DNA binding"/>
    <property type="evidence" value="ECO:0007669"/>
    <property type="project" value="UniProtKB-KW"/>
</dbReference>
<evidence type="ECO:0000256" key="12">
    <source>
        <dbReference type="HAMAP-Rule" id="MF_00974"/>
    </source>
</evidence>
<evidence type="ECO:0000256" key="1">
    <source>
        <dbReference type="ARBA" id="ARBA00022478"/>
    </source>
</evidence>
<comment type="cofactor">
    <cofactor evidence="12">
        <name>Zn(2+)</name>
        <dbReference type="ChEBI" id="CHEBI:29105"/>
    </cofactor>
    <text evidence="12">Binds 1 zinc ion per monomer.</text>
</comment>
<protein>
    <recommendedName>
        <fullName evidence="12">DNA primase</fullName>
        <ecNumber evidence="12">2.7.7.101</ecNumber>
    </recommendedName>
</protein>
<dbReference type="FunFam" id="3.90.980.10:FF:000001">
    <property type="entry name" value="DNA primase"/>
    <property type="match status" value="1"/>
</dbReference>
<dbReference type="SUPFAM" id="SSF57783">
    <property type="entry name" value="Zinc beta-ribbon"/>
    <property type="match status" value="1"/>
</dbReference>
<evidence type="ECO:0000256" key="5">
    <source>
        <dbReference type="ARBA" id="ARBA00022705"/>
    </source>
</evidence>
<keyword evidence="10 12" id="KW-0238">DNA-binding</keyword>
<comment type="domain">
    <text evidence="12">Contains an N-terminal zinc-binding domain, a central core domain that contains the primase activity, and a C-terminal DnaB-binding domain.</text>
</comment>
<dbReference type="AlphaFoldDB" id="A0A4R3K0V4"/>
<dbReference type="Gene3D" id="1.20.50.20">
    <property type="entry name" value="DnaG, RNA polymerase domain, helical bundle"/>
    <property type="match status" value="1"/>
</dbReference>